<dbReference type="Gene3D" id="1.20.1270.60">
    <property type="entry name" value="Arfaptin homology (AH) domain/BAR domain"/>
    <property type="match status" value="1"/>
</dbReference>
<sequence length="1007" mass="107083">MFRTAATKIAHNSTLASLGGNQELRPLQDLITAEKGVLIALQKLSVDFSKASEALRTWGLSEGDDLGDILSASTTILNHFSTALSQYAAHGHVMREHLKAIRTREESLGELKRRRHTVMRKAEDADKKLSRMGAEHKNLAMQTETLNRLREEIRMMDTDIMAEEAALEDFKRTATRMWMGLKFGGLLECCEKGMIAGEFGKMIIAEISEEATQPGLPRSMYYGHSKTESLSAEAHQRINEVQLSTVPSVGFRDHRQYNQHHQDPAPSGGDGYSTIPTPWSPPVEDKPQPPSASGKRRLRFHQALCPRCPGFASDKHRGGYPERQSLDDFGVNTRPAPLTLSDTNPAGGRFATFPVKTRAPGSAGGFTLQDPPSLGSRHEVEPSFSASIAAALDDKGSLDTAQATEGTHNTQPSSPWSGRVGAALPPAVDTSASWSNPAASPTIFSETRSPTRGPLPPPPGAALPDLSNPWAGAKEESSTFKDRTHARNLSDNDDALLAYMTAADEDSRLSEASPSPTTNKTFLGPKGAAPPMAEEEQPTSRHVRFGQVEDVDTEIEKRASGEGKGKAEVAPEVVGEKEKTEIPVVSETDGSSSPSSDHNAIRTGRVPPPVFNPEEEEKALNVAAAREITLELEAIKNSSPTTSHLPASPRPLPRSPTESTTDRGRPVNALNVPQNYTSNTSRDPSPHSPLSPPSAPFAKRSVSPHPYADLNSGPSANYAPPQYTPAQSYAQSYQATGPYGSPPNTNISPAQAYAQSYQASHSQPQLPEPHSPTSNLPPRLQALNQSMENQVPPRFHGSRTSPPATATQASPRFPPGNSSPIPPSMSLPEKDDLRYPRSLGITSAFSKSNTSLNSASGITPTGARTISASAFRRPRGASTDNVAGDPFKKSLPSSPYPTRDREPSGLSVASTAGTTGAGLGPVATNGYGSSLAAPAPVGGGVGPRPLSTAGEDEDEYDYIGAYVHSNPNSPMKAEFGPGADAPVGGPGRGGGYAEGRFATDLEGNGLR</sequence>
<feature type="compositionally biased region" description="Basic and acidic residues" evidence="1">
    <location>
        <begin position="473"/>
        <end position="490"/>
    </location>
</feature>
<protein>
    <recommendedName>
        <fullName evidence="4">Eisosome component PIL1-domain-containing protein</fullName>
    </recommendedName>
</protein>
<reference evidence="2" key="1">
    <citation type="submission" date="2022-07" db="EMBL/GenBank/DDBJ databases">
        <title>Genome Sequence of Agrocybe chaxingu.</title>
        <authorList>
            <person name="Buettner E."/>
        </authorList>
    </citation>
    <scope>NUCLEOTIDE SEQUENCE</scope>
    <source>
        <strain evidence="2">MP-N11</strain>
    </source>
</reference>
<feature type="region of interest" description="Disordered" evidence="1">
    <location>
        <begin position="402"/>
        <end position="615"/>
    </location>
</feature>
<evidence type="ECO:0008006" key="4">
    <source>
        <dbReference type="Google" id="ProtNLM"/>
    </source>
</evidence>
<evidence type="ECO:0000256" key="1">
    <source>
        <dbReference type="SAM" id="MobiDB-lite"/>
    </source>
</evidence>
<dbReference type="OrthoDB" id="5599269at2759"/>
<dbReference type="Proteomes" id="UP001148786">
    <property type="component" value="Unassembled WGS sequence"/>
</dbReference>
<organism evidence="2 3">
    <name type="scientific">Agrocybe chaxingu</name>
    <dbReference type="NCBI Taxonomy" id="84603"/>
    <lineage>
        <taxon>Eukaryota</taxon>
        <taxon>Fungi</taxon>
        <taxon>Dikarya</taxon>
        <taxon>Basidiomycota</taxon>
        <taxon>Agaricomycotina</taxon>
        <taxon>Agaricomycetes</taxon>
        <taxon>Agaricomycetidae</taxon>
        <taxon>Agaricales</taxon>
        <taxon>Agaricineae</taxon>
        <taxon>Strophariaceae</taxon>
        <taxon>Agrocybe</taxon>
    </lineage>
</organism>
<feature type="region of interest" description="Disordered" evidence="1">
    <location>
        <begin position="866"/>
        <end position="953"/>
    </location>
</feature>
<evidence type="ECO:0000313" key="3">
    <source>
        <dbReference type="Proteomes" id="UP001148786"/>
    </source>
</evidence>
<feature type="compositionally biased region" description="Polar residues" evidence="1">
    <location>
        <begin position="671"/>
        <end position="680"/>
    </location>
</feature>
<feature type="region of interest" description="Disordered" evidence="1">
    <location>
        <begin position="970"/>
        <end position="1007"/>
    </location>
</feature>
<dbReference type="EMBL" id="JANKHO010000670">
    <property type="protein sequence ID" value="KAJ3507334.1"/>
    <property type="molecule type" value="Genomic_DNA"/>
</dbReference>
<feature type="compositionally biased region" description="Gly residues" evidence="1">
    <location>
        <begin position="984"/>
        <end position="993"/>
    </location>
</feature>
<feature type="compositionally biased region" description="Basic and acidic residues" evidence="1">
    <location>
        <begin position="554"/>
        <end position="581"/>
    </location>
</feature>
<dbReference type="GO" id="GO:0006897">
    <property type="term" value="P:endocytosis"/>
    <property type="evidence" value="ECO:0007669"/>
    <property type="project" value="TreeGrafter"/>
</dbReference>
<evidence type="ECO:0000313" key="2">
    <source>
        <dbReference type="EMBL" id="KAJ3507334.1"/>
    </source>
</evidence>
<dbReference type="GO" id="GO:0036286">
    <property type="term" value="C:eisosome filament"/>
    <property type="evidence" value="ECO:0007669"/>
    <property type="project" value="TreeGrafter"/>
</dbReference>
<dbReference type="GO" id="GO:0005886">
    <property type="term" value="C:plasma membrane"/>
    <property type="evidence" value="ECO:0007669"/>
    <property type="project" value="TreeGrafter"/>
</dbReference>
<dbReference type="GO" id="GO:0008289">
    <property type="term" value="F:lipid binding"/>
    <property type="evidence" value="ECO:0007669"/>
    <property type="project" value="TreeGrafter"/>
</dbReference>
<feature type="compositionally biased region" description="Polar residues" evidence="1">
    <location>
        <begin position="402"/>
        <end position="416"/>
    </location>
</feature>
<dbReference type="InterPro" id="IPR027267">
    <property type="entry name" value="AH/BAR_dom_sf"/>
</dbReference>
<feature type="compositionally biased region" description="Polar residues" evidence="1">
    <location>
        <begin position="430"/>
        <end position="450"/>
    </location>
</feature>
<dbReference type="AlphaFoldDB" id="A0A9W8MWG8"/>
<dbReference type="Pfam" id="PF13805">
    <property type="entry name" value="Pil1"/>
    <property type="match status" value="1"/>
</dbReference>
<feature type="compositionally biased region" description="Polar residues" evidence="1">
    <location>
        <begin position="771"/>
        <end position="789"/>
    </location>
</feature>
<dbReference type="PANTHER" id="PTHR31962">
    <property type="entry name" value="SPHINGOLIPID LONG CHAIN BASE-RESPONSIVE PROTEIN PIL1"/>
    <property type="match status" value="1"/>
</dbReference>
<feature type="compositionally biased region" description="Low complexity" evidence="1">
    <location>
        <begin position="748"/>
        <end position="765"/>
    </location>
</feature>
<feature type="region of interest" description="Disordered" evidence="1">
    <location>
        <begin position="633"/>
        <end position="835"/>
    </location>
</feature>
<name>A0A9W8MWG8_9AGAR</name>
<gene>
    <name evidence="2" type="ORF">NLJ89_g6364</name>
</gene>
<feature type="region of interest" description="Disordered" evidence="1">
    <location>
        <begin position="356"/>
        <end position="381"/>
    </location>
</feature>
<comment type="caution">
    <text evidence="2">The sequence shown here is derived from an EMBL/GenBank/DDBJ whole genome shotgun (WGS) entry which is preliminary data.</text>
</comment>
<keyword evidence="3" id="KW-1185">Reference proteome</keyword>
<accession>A0A9W8MWG8</accession>
<dbReference type="InterPro" id="IPR028245">
    <property type="entry name" value="PIL1/LSP1"/>
</dbReference>
<feature type="compositionally biased region" description="Polar residues" evidence="1">
    <location>
        <begin position="798"/>
        <end position="810"/>
    </location>
</feature>
<proteinExistence type="predicted"/>
<feature type="compositionally biased region" description="Low complexity" evidence="1">
    <location>
        <begin position="905"/>
        <end position="924"/>
    </location>
</feature>
<feature type="region of interest" description="Disordered" evidence="1">
    <location>
        <begin position="258"/>
        <end position="296"/>
    </location>
</feature>
<dbReference type="PANTHER" id="PTHR31962:SF6">
    <property type="entry name" value="EISOSOME COMPONENT PIL1-DOMAIN-CONTAINING PROTEIN"/>
    <property type="match status" value="1"/>
</dbReference>
<feature type="compositionally biased region" description="Polar residues" evidence="1">
    <location>
        <begin position="724"/>
        <end position="735"/>
    </location>
</feature>
<dbReference type="GO" id="GO:0070941">
    <property type="term" value="P:eisosome assembly"/>
    <property type="evidence" value="ECO:0007669"/>
    <property type="project" value="TreeGrafter"/>
</dbReference>
<feature type="compositionally biased region" description="Polar residues" evidence="1">
    <location>
        <begin position="510"/>
        <end position="521"/>
    </location>
</feature>
<feature type="compositionally biased region" description="Pro residues" evidence="1">
    <location>
        <begin position="686"/>
        <end position="695"/>
    </location>
</feature>